<dbReference type="SUPFAM" id="SSF48179">
    <property type="entry name" value="6-phosphogluconate dehydrogenase C-terminal domain-like"/>
    <property type="match status" value="1"/>
</dbReference>
<dbReference type="PANTHER" id="PTHR43580">
    <property type="entry name" value="OXIDOREDUCTASE GLYR1-RELATED"/>
    <property type="match status" value="1"/>
</dbReference>
<dbReference type="InterPro" id="IPR008927">
    <property type="entry name" value="6-PGluconate_DH-like_C_sf"/>
</dbReference>
<organism evidence="6 7">
    <name type="scientific">Bradyrhizobium archetypum</name>
    <dbReference type="NCBI Taxonomy" id="2721160"/>
    <lineage>
        <taxon>Bacteria</taxon>
        <taxon>Pseudomonadati</taxon>
        <taxon>Pseudomonadota</taxon>
        <taxon>Alphaproteobacteria</taxon>
        <taxon>Hyphomicrobiales</taxon>
        <taxon>Nitrobacteraceae</taxon>
        <taxon>Bradyrhizobium</taxon>
    </lineage>
</organism>
<dbReference type="Gene3D" id="1.10.1040.10">
    <property type="entry name" value="N-(1-d-carboxylethyl)-l-norvaline Dehydrogenase, domain 2"/>
    <property type="match status" value="1"/>
</dbReference>
<keyword evidence="2" id="KW-0520">NAD</keyword>
<evidence type="ECO:0000256" key="3">
    <source>
        <dbReference type="PIRSR" id="PIRSR000103-1"/>
    </source>
</evidence>
<dbReference type="InterPro" id="IPR001557">
    <property type="entry name" value="L-lactate/malate_DH"/>
</dbReference>
<feature type="active site" evidence="3">
    <location>
        <position position="170"/>
    </location>
</feature>
<dbReference type="PRINTS" id="PR00086">
    <property type="entry name" value="LLDHDRGNASE"/>
</dbReference>
<dbReference type="PANTHER" id="PTHR43580:SF2">
    <property type="entry name" value="CYTOKINE-LIKE NUCLEAR FACTOR N-PAC"/>
    <property type="match status" value="1"/>
</dbReference>
<dbReference type="PIRSF" id="PIRSF000103">
    <property type="entry name" value="HIBADH"/>
    <property type="match status" value="1"/>
</dbReference>
<name>A0A7Y4H3C5_9BRAD</name>
<dbReference type="GO" id="GO:0019752">
    <property type="term" value="P:carboxylic acid metabolic process"/>
    <property type="evidence" value="ECO:0007669"/>
    <property type="project" value="InterPro"/>
</dbReference>
<dbReference type="InterPro" id="IPR006115">
    <property type="entry name" value="6PGDH_NADP-bd"/>
</dbReference>
<dbReference type="GO" id="GO:0016616">
    <property type="term" value="F:oxidoreductase activity, acting on the CH-OH group of donors, NAD or NADP as acceptor"/>
    <property type="evidence" value="ECO:0007669"/>
    <property type="project" value="InterPro"/>
</dbReference>
<dbReference type="Pfam" id="PF14833">
    <property type="entry name" value="NAD_binding_11"/>
    <property type="match status" value="1"/>
</dbReference>
<dbReference type="AlphaFoldDB" id="A0A7Y4H3C5"/>
<reference evidence="6 7" key="1">
    <citation type="submission" date="2020-03" db="EMBL/GenBank/DDBJ databases">
        <title>Bradyrhizobium diversity isolated from nodules of Muelleranthus trifoliolatus.</title>
        <authorList>
            <person name="Klepa M."/>
            <person name="Helene L."/>
            <person name="Hungria M."/>
        </authorList>
    </citation>
    <scope>NUCLEOTIDE SEQUENCE [LARGE SCALE GENOMIC DNA]</scope>
    <source>
        <strain evidence="6 7">WSM 1744</strain>
    </source>
</reference>
<dbReference type="Pfam" id="PF03446">
    <property type="entry name" value="NAD_binding_2"/>
    <property type="match status" value="1"/>
</dbReference>
<dbReference type="GO" id="GO:0051287">
    <property type="term" value="F:NAD binding"/>
    <property type="evidence" value="ECO:0007669"/>
    <property type="project" value="InterPro"/>
</dbReference>
<evidence type="ECO:0000256" key="1">
    <source>
        <dbReference type="ARBA" id="ARBA00023002"/>
    </source>
</evidence>
<feature type="domain" description="6-phosphogluconate dehydrogenase NADP-binding" evidence="4">
    <location>
        <begin position="2"/>
        <end position="161"/>
    </location>
</feature>
<dbReference type="Gene3D" id="3.40.50.720">
    <property type="entry name" value="NAD(P)-binding Rossmann-like Domain"/>
    <property type="match status" value="1"/>
</dbReference>
<dbReference type="RefSeq" id="WP_171708858.1">
    <property type="nucleotide sequence ID" value="NZ_JAAVLW010000002.1"/>
</dbReference>
<dbReference type="EMBL" id="JAAVLW010000002">
    <property type="protein sequence ID" value="NOJ45972.1"/>
    <property type="molecule type" value="Genomic_DNA"/>
</dbReference>
<protein>
    <submittedName>
        <fullName evidence="6">NAD(P)-dependent oxidoreductase</fullName>
    </submittedName>
</protein>
<evidence type="ECO:0000256" key="2">
    <source>
        <dbReference type="ARBA" id="ARBA00023027"/>
    </source>
</evidence>
<keyword evidence="1" id="KW-0560">Oxidoreductase</keyword>
<dbReference type="InterPro" id="IPR029154">
    <property type="entry name" value="HIBADH-like_NADP-bd"/>
</dbReference>
<dbReference type="SUPFAM" id="SSF51735">
    <property type="entry name" value="NAD(P)-binding Rossmann-fold domains"/>
    <property type="match status" value="1"/>
</dbReference>
<dbReference type="GO" id="GO:0050661">
    <property type="term" value="F:NADP binding"/>
    <property type="evidence" value="ECO:0007669"/>
    <property type="project" value="InterPro"/>
</dbReference>
<evidence type="ECO:0000313" key="6">
    <source>
        <dbReference type="EMBL" id="NOJ45972.1"/>
    </source>
</evidence>
<comment type="caution">
    <text evidence="6">The sequence shown here is derived from an EMBL/GenBank/DDBJ whole genome shotgun (WGS) entry which is preliminary data.</text>
</comment>
<dbReference type="InterPro" id="IPR015815">
    <property type="entry name" value="HIBADH-related"/>
</dbReference>
<sequence>MKVGVIGVGRMGLAVARRLVSRGLEVSGWDVDDMREQSLAGVGARWCARPAEVVANSDVILSIVTDDAAVRWLFENPDGLLSSPVSGKLFVEMSTVQPETIRRVARSVESASGRLLGAPVLGTIPSVEEGKLFVLAGGAQEDIERSRTVLAHLAREVLHLGPLGAGNAMKLIVNLSMAAYLQTLAEGLALGAEEGLTIPQMLDVLGQAPTANPWLATKRPVLLGGPATLTLDLAALRKDVLNAVTTGSVNGVAMPMASGILSALSAAVVAGHGPEDLGIHPQFFRNRMVRRSGDASK</sequence>
<dbReference type="InterPro" id="IPR051265">
    <property type="entry name" value="HIBADH-related_NP60_sf"/>
</dbReference>
<evidence type="ECO:0000259" key="5">
    <source>
        <dbReference type="Pfam" id="PF14833"/>
    </source>
</evidence>
<proteinExistence type="predicted"/>
<keyword evidence="7" id="KW-1185">Reference proteome</keyword>
<feature type="domain" description="3-hydroxyisobutyrate dehydrogenase-like NAD-binding" evidence="5">
    <location>
        <begin position="164"/>
        <end position="276"/>
    </location>
</feature>
<gene>
    <name evidence="6" type="ORF">HCN50_06835</name>
</gene>
<accession>A0A7Y4H3C5</accession>
<dbReference type="InterPro" id="IPR036291">
    <property type="entry name" value="NAD(P)-bd_dom_sf"/>
</dbReference>
<dbReference type="InterPro" id="IPR013328">
    <property type="entry name" value="6PGD_dom2"/>
</dbReference>
<dbReference type="Proteomes" id="UP000528734">
    <property type="component" value="Unassembled WGS sequence"/>
</dbReference>
<evidence type="ECO:0000259" key="4">
    <source>
        <dbReference type="Pfam" id="PF03446"/>
    </source>
</evidence>
<evidence type="ECO:0000313" key="7">
    <source>
        <dbReference type="Proteomes" id="UP000528734"/>
    </source>
</evidence>